<proteinExistence type="predicted"/>
<dbReference type="Pfam" id="PF23140">
    <property type="entry name" value="Gp80"/>
    <property type="match status" value="1"/>
</dbReference>
<dbReference type="EMBL" id="JBHSDL010000005">
    <property type="protein sequence ID" value="MFC4373390.1"/>
    <property type="molecule type" value="Genomic_DNA"/>
</dbReference>
<evidence type="ECO:0000313" key="2">
    <source>
        <dbReference type="Proteomes" id="UP001595844"/>
    </source>
</evidence>
<dbReference type="InterPro" id="IPR056908">
    <property type="entry name" value="Gp80-like"/>
</dbReference>
<reference evidence="2" key="1">
    <citation type="journal article" date="2019" name="Int. J. Syst. Evol. Microbiol.">
        <title>The Global Catalogue of Microorganisms (GCM) 10K type strain sequencing project: providing services to taxonomists for standard genome sequencing and annotation.</title>
        <authorList>
            <consortium name="The Broad Institute Genomics Platform"/>
            <consortium name="The Broad Institute Genome Sequencing Center for Infectious Disease"/>
            <person name="Wu L."/>
            <person name="Ma J."/>
        </authorList>
    </citation>
    <scope>NUCLEOTIDE SEQUENCE [LARGE SCALE GENOMIC DNA]</scope>
    <source>
        <strain evidence="2">IBRC-M 10490</strain>
    </source>
</reference>
<comment type="caution">
    <text evidence="1">The sequence shown here is derived from an EMBL/GenBank/DDBJ whole genome shotgun (WGS) entry which is preliminary data.</text>
</comment>
<organism evidence="1 2">
    <name type="scientific">Nocardia halotolerans</name>
    <dbReference type="NCBI Taxonomy" id="1755878"/>
    <lineage>
        <taxon>Bacteria</taxon>
        <taxon>Bacillati</taxon>
        <taxon>Actinomycetota</taxon>
        <taxon>Actinomycetes</taxon>
        <taxon>Mycobacteriales</taxon>
        <taxon>Nocardiaceae</taxon>
        <taxon>Nocardia</taxon>
    </lineage>
</organism>
<dbReference type="Proteomes" id="UP001595844">
    <property type="component" value="Unassembled WGS sequence"/>
</dbReference>
<sequence>MAIAVAATRQVLADSYKTLSGASTVWVSLHTGDPGSTGTAEASGGSYARVQGTWTSGSGGSLSMAELTFNAPSGSFSYAGLWSAATDGTFYDKCALAPSITLGSAGTIKVTPSFSVS</sequence>
<evidence type="ECO:0000313" key="1">
    <source>
        <dbReference type="EMBL" id="MFC4373390.1"/>
    </source>
</evidence>
<gene>
    <name evidence="1" type="ORF">ACFO5K_04700</name>
</gene>
<accession>A0ABV8VEB3</accession>
<keyword evidence="2" id="KW-1185">Reference proteome</keyword>
<dbReference type="RefSeq" id="WP_378556165.1">
    <property type="nucleotide sequence ID" value="NZ_JBHSDL010000005.1"/>
</dbReference>
<protein>
    <submittedName>
        <fullName evidence="1">Uncharacterized protein</fullName>
    </submittedName>
</protein>
<name>A0ABV8VEB3_9NOCA</name>